<dbReference type="OrthoDB" id="1518325at2759"/>
<sequence>MGPPKKSGGWNRAAPLKVHHNSHLIHKHSPSPSSSSSSSSPSSSAGDQQQQPVIIYTSAPRIIHTPAKDFMRLVQKLTGLCPSDNGDGDDGGDEGQPPRGPPARHRLPNGGGSGGGGGQFPLLPLAPFSPEIPVFRPASGSGDVFYNIAATVFARAPPLPPPALGGAIPPAVLELMRGLPDYHLPL</sequence>
<dbReference type="InterPro" id="IPR008889">
    <property type="entry name" value="VQ"/>
</dbReference>
<accession>A0A7I8LLC9</accession>
<evidence type="ECO:0000259" key="2">
    <source>
        <dbReference type="Pfam" id="PF05678"/>
    </source>
</evidence>
<keyword evidence="4" id="KW-1185">Reference proteome</keyword>
<dbReference type="PANTHER" id="PTHR33143">
    <property type="entry name" value="F16F4.1 PROTEIN-RELATED"/>
    <property type="match status" value="1"/>
</dbReference>
<dbReference type="AlphaFoldDB" id="A0A7I8LLC9"/>
<feature type="compositionally biased region" description="Gly residues" evidence="1">
    <location>
        <begin position="109"/>
        <end position="119"/>
    </location>
</feature>
<evidence type="ECO:0000313" key="3">
    <source>
        <dbReference type="EMBL" id="CAA7410426.1"/>
    </source>
</evidence>
<feature type="compositionally biased region" description="Low complexity" evidence="1">
    <location>
        <begin position="30"/>
        <end position="44"/>
    </location>
</feature>
<feature type="region of interest" description="Disordered" evidence="1">
    <location>
        <begin position="1"/>
        <end position="60"/>
    </location>
</feature>
<dbReference type="GO" id="GO:0005634">
    <property type="term" value="C:nucleus"/>
    <property type="evidence" value="ECO:0007669"/>
    <property type="project" value="TreeGrafter"/>
</dbReference>
<dbReference type="Proteomes" id="UP000663760">
    <property type="component" value="Chromosome 17"/>
</dbReference>
<dbReference type="PANTHER" id="PTHR33143:SF76">
    <property type="entry name" value="VQ MOTIF-CONTAINING PROTEIN 8, CHLOROPLASTIC"/>
    <property type="match status" value="1"/>
</dbReference>
<proteinExistence type="predicted"/>
<name>A0A7I8LLC9_SPIIN</name>
<evidence type="ECO:0000313" key="4">
    <source>
        <dbReference type="Proteomes" id="UP000663760"/>
    </source>
</evidence>
<dbReference type="EMBL" id="LR746280">
    <property type="protein sequence ID" value="CAA7410426.1"/>
    <property type="molecule type" value="Genomic_DNA"/>
</dbReference>
<organism evidence="3 4">
    <name type="scientific">Spirodela intermedia</name>
    <name type="common">Intermediate duckweed</name>
    <dbReference type="NCBI Taxonomy" id="51605"/>
    <lineage>
        <taxon>Eukaryota</taxon>
        <taxon>Viridiplantae</taxon>
        <taxon>Streptophyta</taxon>
        <taxon>Embryophyta</taxon>
        <taxon>Tracheophyta</taxon>
        <taxon>Spermatophyta</taxon>
        <taxon>Magnoliopsida</taxon>
        <taxon>Liliopsida</taxon>
        <taxon>Araceae</taxon>
        <taxon>Lemnoideae</taxon>
        <taxon>Spirodela</taxon>
    </lineage>
</organism>
<reference evidence="3" key="1">
    <citation type="submission" date="2020-02" db="EMBL/GenBank/DDBJ databases">
        <authorList>
            <person name="Scholz U."/>
            <person name="Mascher M."/>
            <person name="Fiebig A."/>
        </authorList>
    </citation>
    <scope>NUCLEOTIDE SEQUENCE</scope>
</reference>
<dbReference type="InterPro" id="IPR039607">
    <property type="entry name" value="VQ_8/17/18/20/21/25"/>
</dbReference>
<evidence type="ECO:0000256" key="1">
    <source>
        <dbReference type="SAM" id="MobiDB-lite"/>
    </source>
</evidence>
<gene>
    <name evidence="3" type="ORF">SI8410_17021104</name>
</gene>
<dbReference type="Pfam" id="PF05678">
    <property type="entry name" value="VQ"/>
    <property type="match status" value="1"/>
</dbReference>
<feature type="compositionally biased region" description="Basic residues" evidence="1">
    <location>
        <begin position="17"/>
        <end position="29"/>
    </location>
</feature>
<protein>
    <recommendedName>
        <fullName evidence="2">VQ domain-containing protein</fullName>
    </recommendedName>
</protein>
<feature type="domain" description="VQ" evidence="2">
    <location>
        <begin position="57"/>
        <end position="79"/>
    </location>
</feature>
<feature type="region of interest" description="Disordered" evidence="1">
    <location>
        <begin position="81"/>
        <end position="122"/>
    </location>
</feature>